<gene>
    <name evidence="2" type="ORF">APR41_08140</name>
</gene>
<dbReference type="Proteomes" id="UP000232673">
    <property type="component" value="Unassembled WGS sequence"/>
</dbReference>
<proteinExistence type="predicted"/>
<evidence type="ECO:0000313" key="3">
    <source>
        <dbReference type="Proteomes" id="UP000232673"/>
    </source>
</evidence>
<dbReference type="OrthoDB" id="199095at2"/>
<protein>
    <recommendedName>
        <fullName evidence="1">Glycosyltransferase 2-like domain-containing protein</fullName>
    </recommendedName>
</protein>
<keyword evidence="3" id="KW-1185">Reference proteome</keyword>
<dbReference type="RefSeq" id="WP_079712667.1">
    <property type="nucleotide sequence ID" value="NZ_FUZC01000005.1"/>
</dbReference>
<reference evidence="2 3" key="1">
    <citation type="submission" date="2015-10" db="EMBL/GenBank/DDBJ databases">
        <title>Draft genome sequence of Salegentibacter salinarum KCTC 12975.</title>
        <authorList>
            <person name="Lin W."/>
            <person name="Zheng Q."/>
        </authorList>
    </citation>
    <scope>NUCLEOTIDE SEQUENCE [LARGE SCALE GENOMIC DNA]</scope>
    <source>
        <strain evidence="2 3">KCTC 12975</strain>
    </source>
</reference>
<dbReference type="SUPFAM" id="SSF53448">
    <property type="entry name" value="Nucleotide-diphospho-sugar transferases"/>
    <property type="match status" value="1"/>
</dbReference>
<dbReference type="EMBL" id="LKTS01000045">
    <property type="protein sequence ID" value="PKD16765.1"/>
    <property type="molecule type" value="Genomic_DNA"/>
</dbReference>
<dbReference type="InterPro" id="IPR029044">
    <property type="entry name" value="Nucleotide-diphossugar_trans"/>
</dbReference>
<dbReference type="Pfam" id="PF00535">
    <property type="entry name" value="Glycos_transf_2"/>
    <property type="match status" value="1"/>
</dbReference>
<evidence type="ECO:0000313" key="2">
    <source>
        <dbReference type="EMBL" id="PKD16765.1"/>
    </source>
</evidence>
<dbReference type="STRING" id="447422.SAMN05660903_01564"/>
<comment type="caution">
    <text evidence="2">The sequence shown here is derived from an EMBL/GenBank/DDBJ whole genome shotgun (WGS) entry which is preliminary data.</text>
</comment>
<dbReference type="PANTHER" id="PTHR22916">
    <property type="entry name" value="GLYCOSYLTRANSFERASE"/>
    <property type="match status" value="1"/>
</dbReference>
<dbReference type="PANTHER" id="PTHR22916:SF3">
    <property type="entry name" value="UDP-GLCNAC:BETAGAL BETA-1,3-N-ACETYLGLUCOSAMINYLTRANSFERASE-LIKE PROTEIN 1"/>
    <property type="match status" value="1"/>
</dbReference>
<organism evidence="2 3">
    <name type="scientific">Salegentibacter salinarum</name>
    <dbReference type="NCBI Taxonomy" id="447422"/>
    <lineage>
        <taxon>Bacteria</taxon>
        <taxon>Pseudomonadati</taxon>
        <taxon>Bacteroidota</taxon>
        <taxon>Flavobacteriia</taxon>
        <taxon>Flavobacteriales</taxon>
        <taxon>Flavobacteriaceae</taxon>
        <taxon>Salegentibacter</taxon>
    </lineage>
</organism>
<dbReference type="InterPro" id="IPR001173">
    <property type="entry name" value="Glyco_trans_2-like"/>
</dbReference>
<name>A0A2N0TPV2_9FLAO</name>
<dbReference type="GO" id="GO:0016758">
    <property type="term" value="F:hexosyltransferase activity"/>
    <property type="evidence" value="ECO:0007669"/>
    <property type="project" value="UniProtKB-ARBA"/>
</dbReference>
<sequence>MDFTEFKSRFQREQVEEYPNEVDPKPLVSILVLTYNHVAFLPQCLDSILGQKVNFKLEILLADDESVDGTQEICLQYAKKYPGLIRFFQHKKINNIQINKLDTGIFNALYSLYQAKGEYIAYCDGDDLWGDKTKIHRQVNFLQQNPDYILSYHPVIYFNDQSSLPIKNKNILNKDLSSEELKKVIQQPLLNTVCFRNNMKNYPAEITTILNSDNFLISLLGHFGKGKYLESIKPSTYRIHSGGIWSMISKEKKFLSKIQSLKTIAHYYGQNNQKELSKYFTTEVYMYQKSLIFINWKNKTYIKMLKNLLDYSIYSIANSPILLDLKPYLSRKMQ</sequence>
<dbReference type="AlphaFoldDB" id="A0A2N0TPV2"/>
<accession>A0A2N0TPV2</accession>
<dbReference type="Gene3D" id="3.90.550.10">
    <property type="entry name" value="Spore Coat Polysaccharide Biosynthesis Protein SpsA, Chain A"/>
    <property type="match status" value="1"/>
</dbReference>
<evidence type="ECO:0000259" key="1">
    <source>
        <dbReference type="Pfam" id="PF00535"/>
    </source>
</evidence>
<feature type="domain" description="Glycosyltransferase 2-like" evidence="1">
    <location>
        <begin position="29"/>
        <end position="166"/>
    </location>
</feature>